<feature type="domain" description="HTH araC/xylS-type" evidence="1">
    <location>
        <begin position="237"/>
        <end position="342"/>
    </location>
</feature>
<comment type="caution">
    <text evidence="2">The sequence shown here is derived from an EMBL/GenBank/DDBJ whole genome shotgun (WGS) entry which is preliminary data.</text>
</comment>
<dbReference type="EMBL" id="JAAKGT010000001">
    <property type="protein sequence ID" value="NGM48329.1"/>
    <property type="molecule type" value="Genomic_DNA"/>
</dbReference>
<proteinExistence type="predicted"/>
<reference evidence="2" key="1">
    <citation type="submission" date="2020-02" db="EMBL/GenBank/DDBJ databases">
        <authorList>
            <person name="Gao J."/>
            <person name="Sun J."/>
        </authorList>
    </citation>
    <scope>NUCLEOTIDE SEQUENCE</scope>
    <source>
        <strain evidence="2">602-2</strain>
    </source>
</reference>
<evidence type="ECO:0000259" key="1">
    <source>
        <dbReference type="PROSITE" id="PS01124"/>
    </source>
</evidence>
<sequence>MLIVAKSTQFATQRTKMTPDPSRYSVSSAFATFTDPETMALAIGDINSGAKPLPLERGRLRFDGMLARASFGGLNLGMGRFAQGIAQTAAIPGVHTFMFATEPGIMRRVSGRKLFGRHIFHFRPNERTVTSSPPGMPWAFGIVTMPFERLTAHAPDLMGAGHGAPLDDDRMFVAPAAAMNELIALMGDISGVIRSRPHILAEPQPSKALAGAVVDRLMACLSQGLVKPGRAALGRHRQIVARFESALEERPEEMLSLGDICRVVGVAERTLNLACQEFLGESAVRYARNRRLDLVHARLQACDPATTLVTNIAMDHGFWELGRFAQAYGLRFGERPSDTLRRNTH</sequence>
<dbReference type="InterPro" id="IPR053142">
    <property type="entry name" value="PchR_regulatory_protein"/>
</dbReference>
<dbReference type="PROSITE" id="PS01124">
    <property type="entry name" value="HTH_ARAC_FAMILY_2"/>
    <property type="match status" value="1"/>
</dbReference>
<name>A0A6G4QSB7_9CAUL</name>
<protein>
    <submittedName>
        <fullName evidence="2">AraC family transcriptional regulator</fullName>
    </submittedName>
</protein>
<dbReference type="PANTHER" id="PTHR47893:SF1">
    <property type="entry name" value="REGULATORY PROTEIN PCHR"/>
    <property type="match status" value="1"/>
</dbReference>
<dbReference type="Gene3D" id="1.10.10.60">
    <property type="entry name" value="Homeodomain-like"/>
    <property type="match status" value="1"/>
</dbReference>
<dbReference type="PANTHER" id="PTHR47893">
    <property type="entry name" value="REGULATORY PROTEIN PCHR"/>
    <property type="match status" value="1"/>
</dbReference>
<organism evidence="2">
    <name type="scientific">Caulobacter sp. 602-2</name>
    <dbReference type="NCBI Taxonomy" id="2710887"/>
    <lineage>
        <taxon>Bacteria</taxon>
        <taxon>Pseudomonadati</taxon>
        <taxon>Pseudomonadota</taxon>
        <taxon>Alphaproteobacteria</taxon>
        <taxon>Caulobacterales</taxon>
        <taxon>Caulobacteraceae</taxon>
        <taxon>Caulobacter</taxon>
    </lineage>
</organism>
<dbReference type="GO" id="GO:0003700">
    <property type="term" value="F:DNA-binding transcription factor activity"/>
    <property type="evidence" value="ECO:0007669"/>
    <property type="project" value="InterPro"/>
</dbReference>
<dbReference type="AlphaFoldDB" id="A0A6G4QSB7"/>
<evidence type="ECO:0000313" key="2">
    <source>
        <dbReference type="EMBL" id="NGM48329.1"/>
    </source>
</evidence>
<gene>
    <name evidence="2" type="ORF">G5B46_01785</name>
</gene>
<dbReference type="InterPro" id="IPR018060">
    <property type="entry name" value="HTH_AraC"/>
</dbReference>
<dbReference type="Pfam" id="PF12833">
    <property type="entry name" value="HTH_18"/>
    <property type="match status" value="1"/>
</dbReference>
<dbReference type="SMART" id="SM00342">
    <property type="entry name" value="HTH_ARAC"/>
    <property type="match status" value="1"/>
</dbReference>
<dbReference type="GO" id="GO:0043565">
    <property type="term" value="F:sequence-specific DNA binding"/>
    <property type="evidence" value="ECO:0007669"/>
    <property type="project" value="InterPro"/>
</dbReference>
<dbReference type="RefSeq" id="WP_165255536.1">
    <property type="nucleotide sequence ID" value="NZ_JAAKGT010000001.1"/>
</dbReference>
<accession>A0A6G4QSB7</accession>